<dbReference type="Proteomes" id="UP001596011">
    <property type="component" value="Unassembled WGS sequence"/>
</dbReference>
<dbReference type="Pfam" id="PF07690">
    <property type="entry name" value="MFS_1"/>
    <property type="match status" value="1"/>
</dbReference>
<reference evidence="10" key="1">
    <citation type="journal article" date="2019" name="Int. J. Syst. Evol. Microbiol.">
        <title>The Global Catalogue of Microorganisms (GCM) 10K type strain sequencing project: providing services to taxonomists for standard genome sequencing and annotation.</title>
        <authorList>
            <consortium name="The Broad Institute Genomics Platform"/>
            <consortium name="The Broad Institute Genome Sequencing Center for Infectious Disease"/>
            <person name="Wu L."/>
            <person name="Ma J."/>
        </authorList>
    </citation>
    <scope>NUCLEOTIDE SEQUENCE [LARGE SCALE GENOMIC DNA]</scope>
    <source>
        <strain evidence="10">CCUG 42722</strain>
    </source>
</reference>
<evidence type="ECO:0000256" key="3">
    <source>
        <dbReference type="ARBA" id="ARBA00022692"/>
    </source>
</evidence>
<evidence type="ECO:0000256" key="6">
    <source>
        <dbReference type="SAM" id="MobiDB-lite"/>
    </source>
</evidence>
<comment type="subcellular location">
    <subcellularLocation>
        <location evidence="1">Cell membrane</location>
        <topology evidence="1">Multi-pass membrane protein</topology>
    </subcellularLocation>
</comment>
<feature type="transmembrane region" description="Helical" evidence="7">
    <location>
        <begin position="193"/>
        <end position="211"/>
    </location>
</feature>
<feature type="transmembrane region" description="Helical" evidence="7">
    <location>
        <begin position="280"/>
        <end position="300"/>
    </location>
</feature>
<feature type="transmembrane region" description="Helical" evidence="7">
    <location>
        <begin position="247"/>
        <end position="268"/>
    </location>
</feature>
<accession>A0ABV9HJB9</accession>
<protein>
    <submittedName>
        <fullName evidence="9">MFS transporter</fullName>
    </submittedName>
</protein>
<dbReference type="PANTHER" id="PTHR23513">
    <property type="entry name" value="INTEGRAL MEMBRANE EFFLUX PROTEIN-RELATED"/>
    <property type="match status" value="1"/>
</dbReference>
<feature type="transmembrane region" description="Helical" evidence="7">
    <location>
        <begin position="307"/>
        <end position="326"/>
    </location>
</feature>
<evidence type="ECO:0000259" key="8">
    <source>
        <dbReference type="PROSITE" id="PS50850"/>
    </source>
</evidence>
<dbReference type="RefSeq" id="WP_377137966.1">
    <property type="nucleotide sequence ID" value="NZ_JBHSFI010000005.1"/>
</dbReference>
<keyword evidence="5 7" id="KW-0472">Membrane</keyword>
<dbReference type="PANTHER" id="PTHR23513:SF11">
    <property type="entry name" value="STAPHYLOFERRIN A TRANSPORTER"/>
    <property type="match status" value="1"/>
</dbReference>
<evidence type="ECO:0000313" key="10">
    <source>
        <dbReference type="Proteomes" id="UP001596011"/>
    </source>
</evidence>
<keyword evidence="2" id="KW-1003">Cell membrane</keyword>
<gene>
    <name evidence="9" type="ORF">ACFO6V_19065</name>
</gene>
<dbReference type="PROSITE" id="PS50850">
    <property type="entry name" value="MFS"/>
    <property type="match status" value="1"/>
</dbReference>
<name>A0ABV9HJB9_9MICO</name>
<organism evidence="9 10">
    <name type="scientific">Promicromonospora alba</name>
    <dbReference type="NCBI Taxonomy" id="1616110"/>
    <lineage>
        <taxon>Bacteria</taxon>
        <taxon>Bacillati</taxon>
        <taxon>Actinomycetota</taxon>
        <taxon>Actinomycetes</taxon>
        <taxon>Micrococcales</taxon>
        <taxon>Promicromonosporaceae</taxon>
        <taxon>Promicromonospora</taxon>
    </lineage>
</organism>
<proteinExistence type="predicted"/>
<feature type="transmembrane region" description="Helical" evidence="7">
    <location>
        <begin position="126"/>
        <end position="156"/>
    </location>
</feature>
<evidence type="ECO:0000256" key="1">
    <source>
        <dbReference type="ARBA" id="ARBA00004651"/>
    </source>
</evidence>
<evidence type="ECO:0000256" key="4">
    <source>
        <dbReference type="ARBA" id="ARBA00022989"/>
    </source>
</evidence>
<evidence type="ECO:0000313" key="9">
    <source>
        <dbReference type="EMBL" id="MFC4630353.1"/>
    </source>
</evidence>
<feature type="transmembrane region" description="Helical" evidence="7">
    <location>
        <begin position="369"/>
        <end position="388"/>
    </location>
</feature>
<feature type="transmembrane region" description="Helical" evidence="7">
    <location>
        <begin position="332"/>
        <end position="349"/>
    </location>
</feature>
<feature type="domain" description="Major facilitator superfamily (MFS) profile" evidence="8">
    <location>
        <begin position="1"/>
        <end position="444"/>
    </location>
</feature>
<keyword evidence="10" id="KW-1185">Reference proteome</keyword>
<dbReference type="InterPro" id="IPR036259">
    <property type="entry name" value="MFS_trans_sf"/>
</dbReference>
<keyword evidence="4 7" id="KW-1133">Transmembrane helix</keyword>
<dbReference type="Gene3D" id="1.20.1250.20">
    <property type="entry name" value="MFS general substrate transporter like domains"/>
    <property type="match status" value="1"/>
</dbReference>
<feature type="transmembrane region" description="Helical" evidence="7">
    <location>
        <begin position="60"/>
        <end position="81"/>
    </location>
</feature>
<sequence length="485" mass="51187">MSANETAAVTASDGVAKLRMQDPEVRTFAHLLVNVSLASVVNFTVWFAVTFWVYLETGSVFAAGVISGIFLVAMVSTGVWFGSLVDHHRKKTVMQASAVVSLAFYVAALALYLATPAAAWTDPADVRLWALVLLAMAGVMAGSVRGIAMTTVVTALFDESRRDRANGLVGTTSGISHLVTSVISGLLVASSGMLGVLVVAVVVLAAAVVHLHRLQVPESLAEAAAADEPKKVDLRGTLRIVSQIPGMWALIGFTLLNNLLGGGLMALADPYGLSLMPVQAWGFAWGGISVFMILGGLVVAKRGVGRNPLRTLLVVNLIMWAATFLLPIQHSAVLLIAGFAVYLFVMPFAEASEQTVLQKVVPYERQGRVLGFAHSVEMVAAPLTAFLISPLTEFVFQPFMTDGAGAALIGGWFGTGPARGIALVLMLLAVLGLVLTALALASRQYRTMSRHYLRGADGGDEPRTDDEVPAVDAVEGQPGRVLEPV</sequence>
<evidence type="ECO:0000256" key="2">
    <source>
        <dbReference type="ARBA" id="ARBA00022475"/>
    </source>
</evidence>
<feature type="transmembrane region" description="Helical" evidence="7">
    <location>
        <begin position="93"/>
        <end position="114"/>
    </location>
</feature>
<feature type="transmembrane region" description="Helical" evidence="7">
    <location>
        <begin position="421"/>
        <end position="441"/>
    </location>
</feature>
<keyword evidence="3 7" id="KW-0812">Transmembrane</keyword>
<comment type="caution">
    <text evidence="9">The sequence shown here is derived from an EMBL/GenBank/DDBJ whole genome shotgun (WGS) entry which is preliminary data.</text>
</comment>
<dbReference type="EMBL" id="JBHSFI010000005">
    <property type="protein sequence ID" value="MFC4630353.1"/>
    <property type="molecule type" value="Genomic_DNA"/>
</dbReference>
<dbReference type="InterPro" id="IPR020846">
    <property type="entry name" value="MFS_dom"/>
</dbReference>
<dbReference type="SUPFAM" id="SSF103473">
    <property type="entry name" value="MFS general substrate transporter"/>
    <property type="match status" value="1"/>
</dbReference>
<feature type="transmembrane region" description="Helical" evidence="7">
    <location>
        <begin position="168"/>
        <end position="187"/>
    </location>
</feature>
<dbReference type="InterPro" id="IPR011701">
    <property type="entry name" value="MFS"/>
</dbReference>
<evidence type="ECO:0000256" key="7">
    <source>
        <dbReference type="SAM" id="Phobius"/>
    </source>
</evidence>
<evidence type="ECO:0000256" key="5">
    <source>
        <dbReference type="ARBA" id="ARBA00023136"/>
    </source>
</evidence>
<feature type="region of interest" description="Disordered" evidence="6">
    <location>
        <begin position="453"/>
        <end position="472"/>
    </location>
</feature>
<feature type="transmembrane region" description="Helical" evidence="7">
    <location>
        <begin position="28"/>
        <end position="54"/>
    </location>
</feature>